<evidence type="ECO:0000256" key="1">
    <source>
        <dbReference type="SAM" id="MobiDB-lite"/>
    </source>
</evidence>
<feature type="compositionally biased region" description="Low complexity" evidence="1">
    <location>
        <begin position="181"/>
        <end position="202"/>
    </location>
</feature>
<proteinExistence type="predicted"/>
<keyword evidence="2" id="KW-0472">Membrane</keyword>
<organism evidence="3 4">
    <name type="scientific">Streblomastix strix</name>
    <dbReference type="NCBI Taxonomy" id="222440"/>
    <lineage>
        <taxon>Eukaryota</taxon>
        <taxon>Metamonada</taxon>
        <taxon>Preaxostyla</taxon>
        <taxon>Oxymonadida</taxon>
        <taxon>Streblomastigidae</taxon>
        <taxon>Streblomastix</taxon>
    </lineage>
</organism>
<feature type="region of interest" description="Disordered" evidence="1">
    <location>
        <begin position="181"/>
        <end position="217"/>
    </location>
</feature>
<keyword evidence="2" id="KW-0812">Transmembrane</keyword>
<comment type="caution">
    <text evidence="3">The sequence shown here is derived from an EMBL/GenBank/DDBJ whole genome shotgun (WGS) entry which is preliminary data.</text>
</comment>
<protein>
    <submittedName>
        <fullName evidence="3">Uncharacterized protein</fullName>
    </submittedName>
</protein>
<evidence type="ECO:0000313" key="4">
    <source>
        <dbReference type="Proteomes" id="UP000324800"/>
    </source>
</evidence>
<reference evidence="3 4" key="1">
    <citation type="submission" date="2019-03" db="EMBL/GenBank/DDBJ databases">
        <title>Single cell metagenomics reveals metabolic interactions within the superorganism composed of flagellate Streblomastix strix and complex community of Bacteroidetes bacteria on its surface.</title>
        <authorList>
            <person name="Treitli S.C."/>
            <person name="Kolisko M."/>
            <person name="Husnik F."/>
            <person name="Keeling P."/>
            <person name="Hampl V."/>
        </authorList>
    </citation>
    <scope>NUCLEOTIDE SEQUENCE [LARGE SCALE GENOMIC DNA]</scope>
    <source>
        <strain evidence="3">ST1C</strain>
    </source>
</reference>
<gene>
    <name evidence="3" type="ORF">EZS28_005996</name>
</gene>
<feature type="transmembrane region" description="Helical" evidence="2">
    <location>
        <begin position="12"/>
        <end position="32"/>
    </location>
</feature>
<name>A0A5J4WU92_9EUKA</name>
<keyword evidence="2" id="KW-1133">Transmembrane helix</keyword>
<feature type="compositionally biased region" description="Polar residues" evidence="1">
    <location>
        <begin position="203"/>
        <end position="217"/>
    </location>
</feature>
<dbReference type="Proteomes" id="UP000324800">
    <property type="component" value="Unassembled WGS sequence"/>
</dbReference>
<evidence type="ECO:0000256" key="2">
    <source>
        <dbReference type="SAM" id="Phobius"/>
    </source>
</evidence>
<accession>A0A5J4WU92</accession>
<evidence type="ECO:0000313" key="3">
    <source>
        <dbReference type="EMBL" id="KAA6398471.1"/>
    </source>
</evidence>
<sequence length="217" mass="24204">MQANLDEGVIRLLFIAVIIALLAVGSVGFIYINTCSTASSQSNGASFMNMNVQQTITYYPRSKTLTMVRSIAQRMFCMNKYKQLTYDSNSISYAYYNKGCCCKKCDDHSSKQLILHLTNGKVLPLGTIFKKDQLAPIIEAINSQEPFNLQSYELGSYNPPSTTLLNQPQVSYPLSYSYSEPKSESVSDSSALLHQQPALPQQTGYQVQNSYNTQLPE</sequence>
<dbReference type="AlphaFoldDB" id="A0A5J4WU92"/>
<dbReference type="EMBL" id="SNRW01000948">
    <property type="protein sequence ID" value="KAA6398471.1"/>
    <property type="molecule type" value="Genomic_DNA"/>
</dbReference>